<proteinExistence type="predicted"/>
<keyword evidence="2" id="KW-1185">Reference proteome</keyword>
<dbReference type="AlphaFoldDB" id="A0A5E4ML53"/>
<dbReference type="EMBL" id="CABPRJ010000505">
    <property type="protein sequence ID" value="VVC30116.1"/>
    <property type="molecule type" value="Genomic_DNA"/>
</dbReference>
<dbReference type="OrthoDB" id="6630773at2759"/>
<name>A0A5E4ML53_9HEMI</name>
<evidence type="ECO:0000313" key="1">
    <source>
        <dbReference type="EMBL" id="VVC30116.1"/>
    </source>
</evidence>
<reference evidence="1 2" key="1">
    <citation type="submission" date="2019-08" db="EMBL/GenBank/DDBJ databases">
        <authorList>
            <person name="Alioto T."/>
            <person name="Alioto T."/>
            <person name="Gomez Garrido J."/>
        </authorList>
    </citation>
    <scope>NUCLEOTIDE SEQUENCE [LARGE SCALE GENOMIC DNA]</scope>
</reference>
<dbReference type="Proteomes" id="UP000325440">
    <property type="component" value="Unassembled WGS sequence"/>
</dbReference>
<evidence type="ECO:0000313" key="2">
    <source>
        <dbReference type="Proteomes" id="UP000325440"/>
    </source>
</evidence>
<organism evidence="1 2">
    <name type="scientific">Cinara cedri</name>
    <dbReference type="NCBI Taxonomy" id="506608"/>
    <lineage>
        <taxon>Eukaryota</taxon>
        <taxon>Metazoa</taxon>
        <taxon>Ecdysozoa</taxon>
        <taxon>Arthropoda</taxon>
        <taxon>Hexapoda</taxon>
        <taxon>Insecta</taxon>
        <taxon>Pterygota</taxon>
        <taxon>Neoptera</taxon>
        <taxon>Paraneoptera</taxon>
        <taxon>Hemiptera</taxon>
        <taxon>Sternorrhyncha</taxon>
        <taxon>Aphidomorpha</taxon>
        <taxon>Aphidoidea</taxon>
        <taxon>Aphididae</taxon>
        <taxon>Lachninae</taxon>
        <taxon>Cinara</taxon>
    </lineage>
</organism>
<protein>
    <submittedName>
        <fullName evidence="1">Uncharacterized protein</fullName>
    </submittedName>
</protein>
<accession>A0A5E4ML53</accession>
<gene>
    <name evidence="1" type="ORF">CINCED_3A024291</name>
</gene>
<sequence length="57" mass="6828">MENGIKYILEVYKLVFEDLDKFPGEYKIRIKDICEELLNPLRRVPESIKSELRKSLD</sequence>